<reference evidence="1" key="1">
    <citation type="submission" date="2018-02" db="EMBL/GenBank/DDBJ databases">
        <title>Rhizophora mucronata_Transcriptome.</title>
        <authorList>
            <person name="Meera S.P."/>
            <person name="Sreeshan A."/>
            <person name="Augustine A."/>
        </authorList>
    </citation>
    <scope>NUCLEOTIDE SEQUENCE</scope>
    <source>
        <tissue evidence="1">Leaf</tissue>
    </source>
</reference>
<name>A0A2P2PP17_RHIMU</name>
<proteinExistence type="predicted"/>
<dbReference type="EMBL" id="GGEC01075993">
    <property type="protein sequence ID" value="MBX56477.1"/>
    <property type="molecule type" value="Transcribed_RNA"/>
</dbReference>
<evidence type="ECO:0000313" key="1">
    <source>
        <dbReference type="EMBL" id="MBX56477.1"/>
    </source>
</evidence>
<sequence length="57" mass="6624">MIQPSAYRDLICETKKGYPKTRGSYTIGVRRVRCNISEASSKSYKKKKKNQFFCSLQ</sequence>
<accession>A0A2P2PP17</accession>
<protein>
    <submittedName>
        <fullName evidence="1">Uncharacterized protein</fullName>
    </submittedName>
</protein>
<organism evidence="1">
    <name type="scientific">Rhizophora mucronata</name>
    <name type="common">Asiatic mangrove</name>
    <dbReference type="NCBI Taxonomy" id="61149"/>
    <lineage>
        <taxon>Eukaryota</taxon>
        <taxon>Viridiplantae</taxon>
        <taxon>Streptophyta</taxon>
        <taxon>Embryophyta</taxon>
        <taxon>Tracheophyta</taxon>
        <taxon>Spermatophyta</taxon>
        <taxon>Magnoliopsida</taxon>
        <taxon>eudicotyledons</taxon>
        <taxon>Gunneridae</taxon>
        <taxon>Pentapetalae</taxon>
        <taxon>rosids</taxon>
        <taxon>fabids</taxon>
        <taxon>Malpighiales</taxon>
        <taxon>Rhizophoraceae</taxon>
        <taxon>Rhizophora</taxon>
    </lineage>
</organism>
<dbReference type="AlphaFoldDB" id="A0A2P2PP17"/>